<sequence length="122" mass="14041">MTNAVKAIITNTEYHILTSKCWQLEAVSSTRVLLPFKKVLELHQSETNNKPNFKSQIIFPICLTGHEYPFKTCSLRDLTLCQEIKSELESWSYLKKKSVLALSLFKSLHPLLLKSQQGKINF</sequence>
<reference evidence="1 2" key="1">
    <citation type="journal article" date="2020" name="Nature">
        <title>Six reference-quality genomes reveal evolution of bat adaptations.</title>
        <authorList>
            <person name="Jebb D."/>
            <person name="Huang Z."/>
            <person name="Pippel M."/>
            <person name="Hughes G.M."/>
            <person name="Lavrichenko K."/>
            <person name="Devanna P."/>
            <person name="Winkler S."/>
            <person name="Jermiin L.S."/>
            <person name="Skirmuntt E.C."/>
            <person name="Katzourakis A."/>
            <person name="Burkitt-Gray L."/>
            <person name="Ray D.A."/>
            <person name="Sullivan K.A.M."/>
            <person name="Roscito J.G."/>
            <person name="Kirilenko B.M."/>
            <person name="Davalos L.M."/>
            <person name="Corthals A.P."/>
            <person name="Power M.L."/>
            <person name="Jones G."/>
            <person name="Ransome R.D."/>
            <person name="Dechmann D.K.N."/>
            <person name="Locatelli A.G."/>
            <person name="Puechmaille S.J."/>
            <person name="Fedrigo O."/>
            <person name="Jarvis E.D."/>
            <person name="Hiller M."/>
            <person name="Vernes S.C."/>
            <person name="Myers E.W."/>
            <person name="Teeling E.C."/>
        </authorList>
    </citation>
    <scope>NUCLEOTIDE SEQUENCE [LARGE SCALE GENOMIC DNA]</scope>
    <source>
        <strain evidence="1">Bat1K_MPI-CBG_1</strain>
    </source>
</reference>
<dbReference type="AlphaFoldDB" id="A0A834EQC8"/>
<proteinExistence type="predicted"/>
<evidence type="ECO:0000313" key="2">
    <source>
        <dbReference type="Proteomes" id="UP000664940"/>
    </source>
</evidence>
<evidence type="ECO:0000313" key="1">
    <source>
        <dbReference type="EMBL" id="KAF6125226.1"/>
    </source>
</evidence>
<accession>A0A834EQC8</accession>
<name>A0A834EQC8_9CHIR</name>
<dbReference type="Proteomes" id="UP000664940">
    <property type="component" value="Unassembled WGS sequence"/>
</dbReference>
<organism evidence="1 2">
    <name type="scientific">Phyllostomus discolor</name>
    <name type="common">pale spear-nosed bat</name>
    <dbReference type="NCBI Taxonomy" id="89673"/>
    <lineage>
        <taxon>Eukaryota</taxon>
        <taxon>Metazoa</taxon>
        <taxon>Chordata</taxon>
        <taxon>Craniata</taxon>
        <taxon>Vertebrata</taxon>
        <taxon>Euteleostomi</taxon>
        <taxon>Mammalia</taxon>
        <taxon>Eutheria</taxon>
        <taxon>Laurasiatheria</taxon>
        <taxon>Chiroptera</taxon>
        <taxon>Yangochiroptera</taxon>
        <taxon>Phyllostomidae</taxon>
        <taxon>Phyllostominae</taxon>
        <taxon>Phyllostomus</taxon>
    </lineage>
</organism>
<dbReference type="EMBL" id="JABVXQ010000002">
    <property type="protein sequence ID" value="KAF6125226.1"/>
    <property type="molecule type" value="Genomic_DNA"/>
</dbReference>
<comment type="caution">
    <text evidence="1">The sequence shown here is derived from an EMBL/GenBank/DDBJ whole genome shotgun (WGS) entry which is preliminary data.</text>
</comment>
<gene>
    <name evidence="1" type="ORF">HJG60_009747</name>
</gene>
<protein>
    <submittedName>
        <fullName evidence="1">Uncharacterized protein</fullName>
    </submittedName>
</protein>